<feature type="region of interest" description="Disordered" evidence="1">
    <location>
        <begin position="1"/>
        <end position="68"/>
    </location>
</feature>
<proteinExistence type="predicted"/>
<dbReference type="EMBL" id="CACRSJ010000105">
    <property type="protein sequence ID" value="VYS52340.1"/>
    <property type="molecule type" value="Genomic_DNA"/>
</dbReference>
<dbReference type="Proteomes" id="UP000426265">
    <property type="component" value="Unassembled WGS sequence"/>
</dbReference>
<dbReference type="AlphaFoldDB" id="A0A654EUB0"/>
<gene>
    <name evidence="2" type="ORF">AN1_LOCUS7802</name>
</gene>
<sequence>MKRDEPSVTTTKRRRLSGSEERQAKKAKTGSGEKMSHSPSVFERFSNSGDKGNSGERFKSKGSQGSVE</sequence>
<evidence type="ECO:0000256" key="1">
    <source>
        <dbReference type="SAM" id="MobiDB-lite"/>
    </source>
</evidence>
<reference evidence="2 3" key="1">
    <citation type="submission" date="2019-11" db="EMBL/GenBank/DDBJ databases">
        <authorList>
            <person name="Jiao W.-B."/>
            <person name="Schneeberger K."/>
        </authorList>
    </citation>
    <scope>NUCLEOTIDE SEQUENCE [LARGE SCALE GENOMIC DNA]</scope>
    <source>
        <strain evidence="3">cv. An-1</strain>
    </source>
</reference>
<name>A0A654EUB0_ARATH</name>
<organism evidence="2 3">
    <name type="scientific">Arabidopsis thaliana</name>
    <name type="common">Mouse-ear cress</name>
    <dbReference type="NCBI Taxonomy" id="3702"/>
    <lineage>
        <taxon>Eukaryota</taxon>
        <taxon>Viridiplantae</taxon>
        <taxon>Streptophyta</taxon>
        <taxon>Embryophyta</taxon>
        <taxon>Tracheophyta</taxon>
        <taxon>Spermatophyta</taxon>
        <taxon>Magnoliopsida</taxon>
        <taxon>eudicotyledons</taxon>
        <taxon>Gunneridae</taxon>
        <taxon>Pentapetalae</taxon>
        <taxon>rosids</taxon>
        <taxon>malvids</taxon>
        <taxon>Brassicales</taxon>
        <taxon>Brassicaceae</taxon>
        <taxon>Camelineae</taxon>
        <taxon>Arabidopsis</taxon>
    </lineage>
</organism>
<protein>
    <submittedName>
        <fullName evidence="2">Uncharacterized protein</fullName>
    </submittedName>
</protein>
<accession>A0A654EUB0</accession>
<evidence type="ECO:0000313" key="2">
    <source>
        <dbReference type="EMBL" id="VYS52340.1"/>
    </source>
</evidence>
<evidence type="ECO:0000313" key="3">
    <source>
        <dbReference type="Proteomes" id="UP000426265"/>
    </source>
</evidence>